<keyword evidence="8" id="KW-1185">Reference proteome</keyword>
<keyword evidence="3" id="KW-0676">Redox-active center</keyword>
<dbReference type="InterPro" id="IPR036249">
    <property type="entry name" value="Thioredoxin-like_sf"/>
</dbReference>
<dbReference type="EMBL" id="JACCBY010000001">
    <property type="protein sequence ID" value="NYD88677.1"/>
    <property type="molecule type" value="Genomic_DNA"/>
</dbReference>
<keyword evidence="7" id="KW-0413">Isomerase</keyword>
<evidence type="ECO:0000256" key="4">
    <source>
        <dbReference type="SAM" id="MobiDB-lite"/>
    </source>
</evidence>
<evidence type="ECO:0000256" key="3">
    <source>
        <dbReference type="ARBA" id="ARBA00023284"/>
    </source>
</evidence>
<dbReference type="GO" id="GO:0030313">
    <property type="term" value="C:cell envelope"/>
    <property type="evidence" value="ECO:0007669"/>
    <property type="project" value="UniProtKB-SubCell"/>
</dbReference>
<comment type="subcellular location">
    <subcellularLocation>
        <location evidence="1">Cell envelope</location>
    </subcellularLocation>
</comment>
<evidence type="ECO:0000256" key="5">
    <source>
        <dbReference type="SAM" id="SignalP"/>
    </source>
</evidence>
<evidence type="ECO:0000256" key="2">
    <source>
        <dbReference type="ARBA" id="ARBA00022748"/>
    </source>
</evidence>
<dbReference type="PANTHER" id="PTHR42852">
    <property type="entry name" value="THIOL:DISULFIDE INTERCHANGE PROTEIN DSBE"/>
    <property type="match status" value="1"/>
</dbReference>
<dbReference type="GO" id="GO:0016853">
    <property type="term" value="F:isomerase activity"/>
    <property type="evidence" value="ECO:0007669"/>
    <property type="project" value="UniProtKB-KW"/>
</dbReference>
<feature type="signal peptide" evidence="5">
    <location>
        <begin position="1"/>
        <end position="21"/>
    </location>
</feature>
<dbReference type="CDD" id="cd02966">
    <property type="entry name" value="TlpA_like_family"/>
    <property type="match status" value="1"/>
</dbReference>
<reference evidence="7 8" key="1">
    <citation type="submission" date="2020-08" db="EMBL/GenBank/DDBJ databases">
        <title>The Agave Microbiome: Exploring the role of microbial communities in plant adaptations to desert environments.</title>
        <authorList>
            <person name="Partida-Martinez L.P."/>
        </authorList>
    </citation>
    <scope>NUCLEOTIDE SEQUENCE [LARGE SCALE GENOMIC DNA]</scope>
    <source>
        <strain evidence="7 8">AS2.3</strain>
    </source>
</reference>
<dbReference type="GO" id="GO:0015036">
    <property type="term" value="F:disulfide oxidoreductase activity"/>
    <property type="evidence" value="ECO:0007669"/>
    <property type="project" value="UniProtKB-ARBA"/>
</dbReference>
<dbReference type="Pfam" id="PF08534">
    <property type="entry name" value="Redoxin"/>
    <property type="match status" value="1"/>
</dbReference>
<feature type="compositionally biased region" description="Low complexity" evidence="4">
    <location>
        <begin position="31"/>
        <end position="43"/>
    </location>
</feature>
<dbReference type="Gene3D" id="3.40.30.10">
    <property type="entry name" value="Glutaredoxin"/>
    <property type="match status" value="1"/>
</dbReference>
<evidence type="ECO:0000313" key="7">
    <source>
        <dbReference type="EMBL" id="NYD88677.1"/>
    </source>
</evidence>
<comment type="caution">
    <text evidence="7">The sequence shown here is derived from an EMBL/GenBank/DDBJ whole genome shotgun (WGS) entry which is preliminary data.</text>
</comment>
<feature type="region of interest" description="Disordered" evidence="4">
    <location>
        <begin position="24"/>
        <end position="50"/>
    </location>
</feature>
<sequence length="197" mass="20081">MLLASSARVAIVCLLALTAAGCDRQSPPPEQANAQANATAPSPDEATGAGATAQIGVDRSHKGEAAPTTTFKDAAGKPTTLAAFKGKPVLVNLWATWCGPCVAELPTLEALAKSGKVRVAAISQDTGAAATVPAFLKDHGAPTLTPYLDDTMALSTGWSANLPTTILFDSAGKEVWRWNGGNDWNSAAAARLIAEAG</sequence>
<feature type="domain" description="Thioredoxin" evidence="6">
    <location>
        <begin position="60"/>
        <end position="197"/>
    </location>
</feature>
<evidence type="ECO:0000313" key="8">
    <source>
        <dbReference type="Proteomes" id="UP000517753"/>
    </source>
</evidence>
<gene>
    <name evidence="7" type="ORF">HD841_000446</name>
</gene>
<name>A0A7Y9FKG6_9SPHN</name>
<protein>
    <submittedName>
        <fullName evidence="7">Thiol-disulfide isomerase/thioredoxin</fullName>
    </submittedName>
</protein>
<dbReference type="SUPFAM" id="SSF52833">
    <property type="entry name" value="Thioredoxin-like"/>
    <property type="match status" value="1"/>
</dbReference>
<proteinExistence type="predicted"/>
<evidence type="ECO:0000256" key="1">
    <source>
        <dbReference type="ARBA" id="ARBA00004196"/>
    </source>
</evidence>
<dbReference type="Proteomes" id="UP000517753">
    <property type="component" value="Unassembled WGS sequence"/>
</dbReference>
<dbReference type="PROSITE" id="PS00194">
    <property type="entry name" value="THIOREDOXIN_1"/>
    <property type="match status" value="1"/>
</dbReference>
<dbReference type="AlphaFoldDB" id="A0A7Y9FKG6"/>
<dbReference type="PROSITE" id="PS51352">
    <property type="entry name" value="THIOREDOXIN_2"/>
    <property type="match status" value="1"/>
</dbReference>
<dbReference type="GO" id="GO:0017004">
    <property type="term" value="P:cytochrome complex assembly"/>
    <property type="evidence" value="ECO:0007669"/>
    <property type="project" value="UniProtKB-KW"/>
</dbReference>
<evidence type="ECO:0000259" key="6">
    <source>
        <dbReference type="PROSITE" id="PS51352"/>
    </source>
</evidence>
<dbReference type="InterPro" id="IPR013766">
    <property type="entry name" value="Thioredoxin_domain"/>
</dbReference>
<dbReference type="InterPro" id="IPR050553">
    <property type="entry name" value="Thioredoxin_ResA/DsbE_sf"/>
</dbReference>
<dbReference type="RefSeq" id="WP_179507244.1">
    <property type="nucleotide sequence ID" value="NZ_JACCBY010000001.1"/>
</dbReference>
<dbReference type="InterPro" id="IPR017937">
    <property type="entry name" value="Thioredoxin_CS"/>
</dbReference>
<organism evidence="7 8">
    <name type="scientific">Sphingomonas melonis</name>
    <dbReference type="NCBI Taxonomy" id="152682"/>
    <lineage>
        <taxon>Bacteria</taxon>
        <taxon>Pseudomonadati</taxon>
        <taxon>Pseudomonadota</taxon>
        <taxon>Alphaproteobacteria</taxon>
        <taxon>Sphingomonadales</taxon>
        <taxon>Sphingomonadaceae</taxon>
        <taxon>Sphingomonas</taxon>
    </lineage>
</organism>
<feature type="chain" id="PRO_5031536974" evidence="5">
    <location>
        <begin position="22"/>
        <end position="197"/>
    </location>
</feature>
<keyword evidence="2" id="KW-0201">Cytochrome c-type biogenesis</keyword>
<keyword evidence="5" id="KW-0732">Signal</keyword>
<dbReference type="InterPro" id="IPR013740">
    <property type="entry name" value="Redoxin"/>
</dbReference>
<accession>A0A7Y9FKG6</accession>
<dbReference type="PANTHER" id="PTHR42852:SF17">
    <property type="entry name" value="THIOREDOXIN-LIKE PROTEIN HI_1115"/>
    <property type="match status" value="1"/>
</dbReference>